<dbReference type="InterPro" id="IPR011047">
    <property type="entry name" value="Quinoprotein_ADH-like_sf"/>
</dbReference>
<dbReference type="AlphaFoldDB" id="A0A453GNC9"/>
<evidence type="ECO:0008006" key="3">
    <source>
        <dbReference type="Google" id="ProtNLM"/>
    </source>
</evidence>
<dbReference type="PROSITE" id="PS00012">
    <property type="entry name" value="PHOSPHOPANTETHEINE"/>
    <property type="match status" value="1"/>
</dbReference>
<dbReference type="Gene3D" id="2.130.10.10">
    <property type="entry name" value="YVTN repeat-like/Quinoprotein amine dehydrogenase"/>
    <property type="match status" value="1"/>
</dbReference>
<organism evidence="1 2">
    <name type="scientific">Aegilops tauschii subsp. strangulata</name>
    <name type="common">Goatgrass</name>
    <dbReference type="NCBI Taxonomy" id="200361"/>
    <lineage>
        <taxon>Eukaryota</taxon>
        <taxon>Viridiplantae</taxon>
        <taxon>Streptophyta</taxon>
        <taxon>Embryophyta</taxon>
        <taxon>Tracheophyta</taxon>
        <taxon>Spermatophyta</taxon>
        <taxon>Magnoliopsida</taxon>
        <taxon>Liliopsida</taxon>
        <taxon>Poales</taxon>
        <taxon>Poaceae</taxon>
        <taxon>BOP clade</taxon>
        <taxon>Pooideae</taxon>
        <taxon>Triticodae</taxon>
        <taxon>Triticeae</taxon>
        <taxon>Triticinae</taxon>
        <taxon>Aegilops</taxon>
    </lineage>
</organism>
<keyword evidence="2" id="KW-1185">Reference proteome</keyword>
<dbReference type="InterPro" id="IPR029058">
    <property type="entry name" value="AB_hydrolase_fold"/>
</dbReference>
<reference evidence="1" key="4">
    <citation type="submission" date="2019-03" db="UniProtKB">
        <authorList>
            <consortium name="EnsemblPlants"/>
        </authorList>
    </citation>
    <scope>IDENTIFICATION</scope>
</reference>
<dbReference type="PANTHER" id="PTHR44394">
    <property type="entry name" value="BETA-ALANINE-ACTIVATING ENZYME"/>
    <property type="match status" value="1"/>
</dbReference>
<reference evidence="1" key="5">
    <citation type="journal article" date="2021" name="G3 (Bethesda)">
        <title>Aegilops tauschii genome assembly Aet v5.0 features greater sequence contiguity and improved annotation.</title>
        <authorList>
            <person name="Wang L."/>
            <person name="Zhu T."/>
            <person name="Rodriguez J.C."/>
            <person name="Deal K.R."/>
            <person name="Dubcovsky J."/>
            <person name="McGuire P.E."/>
            <person name="Lux T."/>
            <person name="Spannagl M."/>
            <person name="Mayer K.F.X."/>
            <person name="Baldrich P."/>
            <person name="Meyers B.C."/>
            <person name="Huo N."/>
            <person name="Gu Y.Q."/>
            <person name="Zhou H."/>
            <person name="Devos K.M."/>
            <person name="Bennetzen J.L."/>
            <person name="Unver T."/>
            <person name="Budak H."/>
            <person name="Gulick P.J."/>
            <person name="Galiba G."/>
            <person name="Kalapos B."/>
            <person name="Nelson D.R."/>
            <person name="Li P."/>
            <person name="You F.M."/>
            <person name="Luo M.C."/>
            <person name="Dvorak J."/>
        </authorList>
    </citation>
    <scope>NUCLEOTIDE SEQUENCE [LARGE SCALE GENOMIC DNA]</scope>
    <source>
        <strain evidence="1">cv. AL8/78</strain>
    </source>
</reference>
<dbReference type="PANTHER" id="PTHR44394:SF1">
    <property type="entry name" value="BETA-ALANINE-ACTIVATING ENZYME"/>
    <property type="match status" value="1"/>
</dbReference>
<accession>A0A453GNC9</accession>
<name>A0A453GNC9_AEGTS</name>
<dbReference type="GO" id="GO:0043041">
    <property type="term" value="P:amino acid activation for nonribosomal peptide biosynthetic process"/>
    <property type="evidence" value="ECO:0007669"/>
    <property type="project" value="TreeGrafter"/>
</dbReference>
<evidence type="ECO:0000313" key="1">
    <source>
        <dbReference type="EnsemblPlants" id="AET3Gv21134500.10"/>
    </source>
</evidence>
<dbReference type="InterPro" id="IPR006162">
    <property type="entry name" value="Ppantetheine_attach_site"/>
</dbReference>
<dbReference type="Gramene" id="AET3Gv21134500.10">
    <property type="protein sequence ID" value="AET3Gv21134500.10"/>
    <property type="gene ID" value="AET3Gv21134500"/>
</dbReference>
<reference evidence="2" key="1">
    <citation type="journal article" date="2014" name="Science">
        <title>Ancient hybridizations among the ancestral genomes of bread wheat.</title>
        <authorList>
            <consortium name="International Wheat Genome Sequencing Consortium,"/>
            <person name="Marcussen T."/>
            <person name="Sandve S.R."/>
            <person name="Heier L."/>
            <person name="Spannagl M."/>
            <person name="Pfeifer M."/>
            <person name="Jakobsen K.S."/>
            <person name="Wulff B.B."/>
            <person name="Steuernagel B."/>
            <person name="Mayer K.F."/>
            <person name="Olsen O.A."/>
        </authorList>
    </citation>
    <scope>NUCLEOTIDE SEQUENCE [LARGE SCALE GENOMIC DNA]</scope>
    <source>
        <strain evidence="2">cv. AL8/78</strain>
    </source>
</reference>
<protein>
    <recommendedName>
        <fullName evidence="3">Carrier domain-containing protein</fullName>
    </recommendedName>
</protein>
<proteinExistence type="predicted"/>
<dbReference type="InterPro" id="IPR036736">
    <property type="entry name" value="ACP-like_sf"/>
</dbReference>
<dbReference type="SUPFAM" id="SSF50998">
    <property type="entry name" value="Quinoprotein alcohol dehydrogenase-like"/>
    <property type="match status" value="1"/>
</dbReference>
<sequence length="325" mass="36227">TSSGKVDYVKLSSLECALEPCGNEQIKSGSGPVNPYLQVIKKAFCDTLLVDEVSEFDDFFTLGGNSISAAHAAHKLEIDMRLLYIYPTPSKLLHALVVEDSNLVSPTDEPQPKKDLNVSTSIHGLFDLSAANADDSYHGGKAQINGKRAHYQIAESYGDETDGQLNKYPFSSDDRYQVNDLYLDTGLKDRNSVIGSQWILNFCLHKKWSIGRCNRFMHDDEGKLQLEDVCLHVSYNKRGYLQELWNIPLDSCVDASPLLVLNNGMINIFIGSHSHLFLCIDGCNGSVRWSVKLEGRVECSAAITGDFSERLWLDVIKGKFTFMIC</sequence>
<reference evidence="1" key="3">
    <citation type="journal article" date="2017" name="Nature">
        <title>Genome sequence of the progenitor of the wheat D genome Aegilops tauschii.</title>
        <authorList>
            <person name="Luo M.C."/>
            <person name="Gu Y.Q."/>
            <person name="Puiu D."/>
            <person name="Wang H."/>
            <person name="Twardziok S.O."/>
            <person name="Deal K.R."/>
            <person name="Huo N."/>
            <person name="Zhu T."/>
            <person name="Wang L."/>
            <person name="Wang Y."/>
            <person name="McGuire P.E."/>
            <person name="Liu S."/>
            <person name="Long H."/>
            <person name="Ramasamy R.K."/>
            <person name="Rodriguez J.C."/>
            <person name="Van S.L."/>
            <person name="Yuan L."/>
            <person name="Wang Z."/>
            <person name="Xia Z."/>
            <person name="Xiao L."/>
            <person name="Anderson O.D."/>
            <person name="Ouyang S."/>
            <person name="Liang Y."/>
            <person name="Zimin A.V."/>
            <person name="Pertea G."/>
            <person name="Qi P."/>
            <person name="Bennetzen J.L."/>
            <person name="Dai X."/>
            <person name="Dawson M.W."/>
            <person name="Muller H.G."/>
            <person name="Kugler K."/>
            <person name="Rivarola-Duarte L."/>
            <person name="Spannagl M."/>
            <person name="Mayer K.F.X."/>
            <person name="Lu F.H."/>
            <person name="Bevan M.W."/>
            <person name="Leroy P."/>
            <person name="Li P."/>
            <person name="You F.M."/>
            <person name="Sun Q."/>
            <person name="Liu Z."/>
            <person name="Lyons E."/>
            <person name="Wicker T."/>
            <person name="Salzberg S.L."/>
            <person name="Devos K.M."/>
            <person name="Dvorak J."/>
        </authorList>
    </citation>
    <scope>NUCLEOTIDE SEQUENCE [LARGE SCALE GENOMIC DNA]</scope>
    <source>
        <strain evidence="1">cv. AL8/78</strain>
    </source>
</reference>
<dbReference type="Proteomes" id="UP000015105">
    <property type="component" value="Chromosome 3D"/>
</dbReference>
<dbReference type="SUPFAM" id="SSF47336">
    <property type="entry name" value="ACP-like"/>
    <property type="match status" value="1"/>
</dbReference>
<reference evidence="2" key="2">
    <citation type="journal article" date="2017" name="Nat. Plants">
        <title>The Aegilops tauschii genome reveals multiple impacts of transposons.</title>
        <authorList>
            <person name="Zhao G."/>
            <person name="Zou C."/>
            <person name="Li K."/>
            <person name="Wang K."/>
            <person name="Li T."/>
            <person name="Gao L."/>
            <person name="Zhang X."/>
            <person name="Wang H."/>
            <person name="Yang Z."/>
            <person name="Liu X."/>
            <person name="Jiang W."/>
            <person name="Mao L."/>
            <person name="Kong X."/>
            <person name="Jiao Y."/>
            <person name="Jia J."/>
        </authorList>
    </citation>
    <scope>NUCLEOTIDE SEQUENCE [LARGE SCALE GENOMIC DNA]</scope>
    <source>
        <strain evidence="2">cv. AL8/78</strain>
    </source>
</reference>
<dbReference type="InterPro" id="IPR052091">
    <property type="entry name" value="Beta-ala_Activ/Resist"/>
</dbReference>
<dbReference type="InterPro" id="IPR015943">
    <property type="entry name" value="WD40/YVTN_repeat-like_dom_sf"/>
</dbReference>
<dbReference type="EnsemblPlants" id="AET3Gv21134500.10">
    <property type="protein sequence ID" value="AET3Gv21134500.10"/>
    <property type="gene ID" value="AET3Gv21134500"/>
</dbReference>
<evidence type="ECO:0000313" key="2">
    <source>
        <dbReference type="Proteomes" id="UP000015105"/>
    </source>
</evidence>
<dbReference type="Gene3D" id="3.40.50.1820">
    <property type="entry name" value="alpha/beta hydrolase"/>
    <property type="match status" value="1"/>
</dbReference>